<gene>
    <name evidence="7" type="ORF">CVV65_14955</name>
</gene>
<dbReference type="OrthoDB" id="9789927at2"/>
<dbReference type="GO" id="GO:0015658">
    <property type="term" value="F:branched-chain amino acid transmembrane transporter activity"/>
    <property type="evidence" value="ECO:0007669"/>
    <property type="project" value="InterPro"/>
</dbReference>
<dbReference type="Proteomes" id="UP000231932">
    <property type="component" value="Chromosome"/>
</dbReference>
<dbReference type="PANTHER" id="PTHR30482:SF17">
    <property type="entry name" value="ABC TRANSPORTER ATP-BINDING PROTEIN"/>
    <property type="match status" value="1"/>
</dbReference>
<dbReference type="CDD" id="cd06581">
    <property type="entry name" value="TM_PBP1_LivM_like"/>
    <property type="match status" value="1"/>
</dbReference>
<protein>
    <submittedName>
        <fullName evidence="7">Branched-chain amino acid ABC transporter permease</fullName>
    </submittedName>
</protein>
<feature type="transmembrane region" description="Helical" evidence="6">
    <location>
        <begin position="258"/>
        <end position="281"/>
    </location>
</feature>
<dbReference type="InterPro" id="IPR043428">
    <property type="entry name" value="LivM-like"/>
</dbReference>
<reference evidence="8" key="1">
    <citation type="submission" date="2017-11" db="EMBL/GenBank/DDBJ databases">
        <title>Complete Genome Sequence of Kyrpidia sp. Strain EA-1, a thermophilic, hydrogen-oxidizing Bacterium, isolated from the Azores.</title>
        <authorList>
            <person name="Reiner J.E."/>
            <person name="Lapp C.J."/>
            <person name="Bunk B."/>
            <person name="Gescher J."/>
        </authorList>
    </citation>
    <scope>NUCLEOTIDE SEQUENCE [LARGE SCALE GENOMIC DNA]</scope>
    <source>
        <strain evidence="8">EA-1</strain>
    </source>
</reference>
<evidence type="ECO:0000256" key="2">
    <source>
        <dbReference type="ARBA" id="ARBA00022475"/>
    </source>
</evidence>
<dbReference type="PANTHER" id="PTHR30482">
    <property type="entry name" value="HIGH-AFFINITY BRANCHED-CHAIN AMINO ACID TRANSPORT SYSTEM PERMEASE"/>
    <property type="match status" value="1"/>
</dbReference>
<feature type="transmembrane region" description="Helical" evidence="6">
    <location>
        <begin position="22"/>
        <end position="41"/>
    </location>
</feature>
<keyword evidence="3 6" id="KW-0812">Transmembrane</keyword>
<proteinExistence type="predicted"/>
<dbReference type="Pfam" id="PF02653">
    <property type="entry name" value="BPD_transp_2"/>
    <property type="match status" value="1"/>
</dbReference>
<keyword evidence="8" id="KW-1185">Reference proteome</keyword>
<evidence type="ECO:0000256" key="1">
    <source>
        <dbReference type="ARBA" id="ARBA00004651"/>
    </source>
</evidence>
<dbReference type="EMBL" id="CP024955">
    <property type="protein sequence ID" value="ATY86069.1"/>
    <property type="molecule type" value="Genomic_DNA"/>
</dbReference>
<keyword evidence="2" id="KW-1003">Cell membrane</keyword>
<evidence type="ECO:0000256" key="4">
    <source>
        <dbReference type="ARBA" id="ARBA00022989"/>
    </source>
</evidence>
<evidence type="ECO:0000256" key="3">
    <source>
        <dbReference type="ARBA" id="ARBA00022692"/>
    </source>
</evidence>
<dbReference type="AlphaFoldDB" id="A0A2K8N9Q3"/>
<keyword evidence="4 6" id="KW-1133">Transmembrane helix</keyword>
<dbReference type="RefSeq" id="WP_100668819.1">
    <property type="nucleotide sequence ID" value="NZ_CP024955.1"/>
</dbReference>
<feature type="transmembrane region" description="Helical" evidence="6">
    <location>
        <begin position="100"/>
        <end position="119"/>
    </location>
</feature>
<sequence length="327" mass="35930">MANEAKVRAESTQAVETPKTRLAGWFSLIVFLILAGVPFMMTLEMTLIVESALVAALFALATNFLVRDAGLVSFGQAVFYGTGAYTIGLLWMHNRSPFEIGFVLAPFIAAIVALIIGALSLRAREFYFALLTLGFSQLFYSLSIQFYSFTQGDTGIFGIPLPDYLRNPVSSYEFILIVGTLGTVVLWWIRRTPFGLTLRAIRDNRTRSQALGVNVFSVQLAAFVISGFFCGLAGALFIVYQQHAYPAMLNWEASGVPILMSVLGGMGSFIGPIVGAFIYTILQMWVGTETQHWPLFVGLIVLGFVLLYPGGASRALSQIRQLWMKRG</sequence>
<evidence type="ECO:0000256" key="5">
    <source>
        <dbReference type="ARBA" id="ARBA00023136"/>
    </source>
</evidence>
<accession>A0A2K8N9Q3</accession>
<evidence type="ECO:0000313" key="7">
    <source>
        <dbReference type="EMBL" id="ATY86069.1"/>
    </source>
</evidence>
<organism evidence="7 8">
    <name type="scientific">Kyrpidia spormannii</name>
    <dbReference type="NCBI Taxonomy" id="2055160"/>
    <lineage>
        <taxon>Bacteria</taxon>
        <taxon>Bacillati</taxon>
        <taxon>Bacillota</taxon>
        <taxon>Bacilli</taxon>
        <taxon>Bacillales</taxon>
        <taxon>Alicyclobacillaceae</taxon>
        <taxon>Kyrpidia</taxon>
    </lineage>
</organism>
<feature type="transmembrane region" description="Helical" evidence="6">
    <location>
        <begin position="293"/>
        <end position="311"/>
    </location>
</feature>
<evidence type="ECO:0000313" key="8">
    <source>
        <dbReference type="Proteomes" id="UP000231932"/>
    </source>
</evidence>
<dbReference type="KEGG" id="kyr:CVV65_14955"/>
<dbReference type="GO" id="GO:0005886">
    <property type="term" value="C:plasma membrane"/>
    <property type="evidence" value="ECO:0007669"/>
    <property type="project" value="UniProtKB-SubCell"/>
</dbReference>
<feature type="transmembrane region" description="Helical" evidence="6">
    <location>
        <begin position="169"/>
        <end position="189"/>
    </location>
</feature>
<feature type="transmembrane region" description="Helical" evidence="6">
    <location>
        <begin position="77"/>
        <end position="94"/>
    </location>
</feature>
<keyword evidence="5 6" id="KW-0472">Membrane</keyword>
<feature type="transmembrane region" description="Helical" evidence="6">
    <location>
        <begin position="126"/>
        <end position="149"/>
    </location>
</feature>
<comment type="subcellular location">
    <subcellularLocation>
        <location evidence="1">Cell membrane</location>
        <topology evidence="1">Multi-pass membrane protein</topology>
    </subcellularLocation>
</comment>
<feature type="transmembrane region" description="Helical" evidence="6">
    <location>
        <begin position="47"/>
        <end position="65"/>
    </location>
</feature>
<evidence type="ECO:0000256" key="6">
    <source>
        <dbReference type="SAM" id="Phobius"/>
    </source>
</evidence>
<dbReference type="InterPro" id="IPR001851">
    <property type="entry name" value="ABC_transp_permease"/>
</dbReference>
<feature type="transmembrane region" description="Helical" evidence="6">
    <location>
        <begin position="210"/>
        <end position="238"/>
    </location>
</feature>
<name>A0A2K8N9Q3_9BACL</name>